<protein>
    <recommendedName>
        <fullName evidence="5">N-acetylglucosaminyldiphosphoundecaprenol N-acetyl-beta-D-mannosaminyltransferase</fullName>
        <ecNumber evidence="5">2.4.1.187</ecNumber>
    </recommendedName>
    <alternativeName>
        <fullName evidence="5">N-acetylmannosaminyltransferase</fullName>
    </alternativeName>
    <alternativeName>
        <fullName evidence="5">UDP-N-acetylmannosamine transferase</fullName>
    </alternativeName>
    <alternativeName>
        <fullName evidence="5">UDP-N-acetylmannosamine:N-acetylglucosaminyl pyrophosphorylundecaprenol N-acetylmannosaminyltransferase</fullName>
    </alternativeName>
</protein>
<comment type="caution">
    <text evidence="6">The sequence shown here is derived from an EMBL/GenBank/DDBJ whole genome shotgun (WGS) entry which is preliminary data.</text>
</comment>
<dbReference type="HAMAP" id="MF_02070">
    <property type="entry name" value="TagA_TarA"/>
    <property type="match status" value="1"/>
</dbReference>
<keyword evidence="1 5" id="KW-0328">Glycosyltransferase</keyword>
<keyword evidence="7" id="KW-1185">Reference proteome</keyword>
<dbReference type="RefSeq" id="WP_345589735.1">
    <property type="nucleotide sequence ID" value="NZ_BAABJG010000021.1"/>
</dbReference>
<comment type="function">
    <text evidence="5">Catalyzes the conversion of GlcNAc-PP-undecaprenol into ManNAc-GlcNAc-PP-undecaprenol, the first committed lipid intermediate in the de novo synthesis of teichoic acid.</text>
</comment>
<reference evidence="7" key="1">
    <citation type="journal article" date="2019" name="Int. J. Syst. Evol. Microbiol.">
        <title>The Global Catalogue of Microorganisms (GCM) 10K type strain sequencing project: providing services to taxonomists for standard genome sequencing and annotation.</title>
        <authorList>
            <consortium name="The Broad Institute Genomics Platform"/>
            <consortium name="The Broad Institute Genome Sequencing Center for Infectious Disease"/>
            <person name="Wu L."/>
            <person name="Ma J."/>
        </authorList>
    </citation>
    <scope>NUCLEOTIDE SEQUENCE [LARGE SCALE GENOMIC DNA]</scope>
    <source>
        <strain evidence="7">CCUG 53270</strain>
    </source>
</reference>
<dbReference type="PANTHER" id="PTHR34136:SF1">
    <property type="entry name" value="UDP-N-ACETYL-D-MANNOSAMINURONIC ACID TRANSFERASE"/>
    <property type="match status" value="1"/>
</dbReference>
<keyword evidence="2 5" id="KW-0808">Transferase</keyword>
<keyword evidence="3 5" id="KW-0777">Teichoic acid biosynthesis</keyword>
<evidence type="ECO:0000256" key="3">
    <source>
        <dbReference type="ARBA" id="ARBA00022944"/>
    </source>
</evidence>
<gene>
    <name evidence="6" type="ORF">ACFQ4B_14790</name>
</gene>
<evidence type="ECO:0000256" key="1">
    <source>
        <dbReference type="ARBA" id="ARBA00022676"/>
    </source>
</evidence>
<comment type="catalytic activity">
    <reaction evidence="5">
        <text>UDP-N-acetyl-alpha-D-mannosamine + N-acetyl-alpha-D-glucosaminyl-di-trans,octa-cis-undecaprenyl diphosphate = N-acetyl-beta-D-mannosaminyl-(1-&gt;4)-N-acetyl-alpha-D-glucosaminyl di-trans,octa-cis-undecaprenyl diphosphate + UDP + H(+)</text>
        <dbReference type="Rhea" id="RHEA:16053"/>
        <dbReference type="ChEBI" id="CHEBI:15378"/>
        <dbReference type="ChEBI" id="CHEBI:58223"/>
        <dbReference type="ChEBI" id="CHEBI:62959"/>
        <dbReference type="ChEBI" id="CHEBI:68623"/>
        <dbReference type="ChEBI" id="CHEBI:132210"/>
        <dbReference type="EC" id="2.4.1.187"/>
    </reaction>
</comment>
<sequence>MLQPVPIMGIPFSPLDLNETLQHLADRVNSPGDSLFHLITANPEFVMTALQDRKFKQIMDAAHLITPDGIGIVLASRWKGTPLKERVTGYDLLIGLLEMGNERGYSFFLLGADEETSRQAADNIAARYPGVRIAGRHHGFFGKEQEEAIVRTIQAAKPDFLIVAMGAPYSEKWITRYKTSLHAKVAFGVGGSLDIIAGTVKRAPVLWQNLHLEWLHRLLSKPSLRWRRQLLLPKFAWRVVTGRG</sequence>
<evidence type="ECO:0000313" key="6">
    <source>
        <dbReference type="EMBL" id="MFD1221391.1"/>
    </source>
</evidence>
<dbReference type="PANTHER" id="PTHR34136">
    <property type="match status" value="1"/>
</dbReference>
<comment type="similarity">
    <text evidence="5">Belongs to the glycosyltransferase 26 family. TagA/TarA subfamily.</text>
</comment>
<organism evidence="6 7">
    <name type="scientific">Paenibacillus vulneris</name>
    <dbReference type="NCBI Taxonomy" id="1133364"/>
    <lineage>
        <taxon>Bacteria</taxon>
        <taxon>Bacillati</taxon>
        <taxon>Bacillota</taxon>
        <taxon>Bacilli</taxon>
        <taxon>Bacillales</taxon>
        <taxon>Paenibacillaceae</taxon>
        <taxon>Paenibacillus</taxon>
    </lineage>
</organism>
<dbReference type="CDD" id="cd06533">
    <property type="entry name" value="Glyco_transf_WecG_TagA"/>
    <property type="match status" value="1"/>
</dbReference>
<keyword evidence="4 5" id="KW-0961">Cell wall biogenesis/degradation</keyword>
<comment type="pathway">
    <text evidence="5">Cell wall biogenesis; teichoic acid biosynthesis.</text>
</comment>
<evidence type="ECO:0000256" key="5">
    <source>
        <dbReference type="HAMAP-Rule" id="MF_02070"/>
    </source>
</evidence>
<accession>A0ABW3UM29</accession>
<dbReference type="EC" id="2.4.1.187" evidence="5"/>
<dbReference type="Proteomes" id="UP001597180">
    <property type="component" value="Unassembled WGS sequence"/>
</dbReference>
<dbReference type="InterPro" id="IPR034714">
    <property type="entry name" value="TagA_TarA"/>
</dbReference>
<proteinExistence type="inferred from homology"/>
<evidence type="ECO:0000256" key="2">
    <source>
        <dbReference type="ARBA" id="ARBA00022679"/>
    </source>
</evidence>
<dbReference type="Pfam" id="PF03808">
    <property type="entry name" value="Glyco_tran_WecG"/>
    <property type="match status" value="1"/>
</dbReference>
<dbReference type="InterPro" id="IPR004629">
    <property type="entry name" value="WecG_TagA_CpsF"/>
</dbReference>
<name>A0ABW3UM29_9BACL</name>
<dbReference type="EMBL" id="JBHTLU010000015">
    <property type="protein sequence ID" value="MFD1221391.1"/>
    <property type="molecule type" value="Genomic_DNA"/>
</dbReference>
<evidence type="ECO:0000256" key="4">
    <source>
        <dbReference type="ARBA" id="ARBA00023316"/>
    </source>
</evidence>
<dbReference type="NCBIfam" id="TIGR00696">
    <property type="entry name" value="wecG_tagA_cpsF"/>
    <property type="match status" value="1"/>
</dbReference>
<evidence type="ECO:0000313" key="7">
    <source>
        <dbReference type="Proteomes" id="UP001597180"/>
    </source>
</evidence>